<gene>
    <name evidence="1" type="ORF">RN79_03035</name>
</gene>
<protein>
    <submittedName>
        <fullName evidence="1">MmcQ family protein</fullName>
    </submittedName>
</protein>
<dbReference type="Proteomes" id="UP000031339">
    <property type="component" value="Unassembled WGS sequence"/>
</dbReference>
<dbReference type="STRING" id="862969.SCI_0888"/>
<dbReference type="SUPFAM" id="SSF142906">
    <property type="entry name" value="YjbR-like"/>
    <property type="match status" value="1"/>
</dbReference>
<organism evidence="1 2">
    <name type="scientific">Streptococcus constellatus</name>
    <dbReference type="NCBI Taxonomy" id="76860"/>
    <lineage>
        <taxon>Bacteria</taxon>
        <taxon>Bacillati</taxon>
        <taxon>Bacillota</taxon>
        <taxon>Bacilli</taxon>
        <taxon>Lactobacillales</taxon>
        <taxon>Streptococcaceae</taxon>
        <taxon>Streptococcus</taxon>
        <taxon>Streptococcus anginosus group</taxon>
    </lineage>
</organism>
<dbReference type="PANTHER" id="PTHR35145">
    <property type="entry name" value="CYTOPLASMIC PROTEIN-RELATED"/>
    <property type="match status" value="1"/>
</dbReference>
<dbReference type="Pfam" id="PF04237">
    <property type="entry name" value="YjbR"/>
    <property type="match status" value="1"/>
</dbReference>
<dbReference type="InterPro" id="IPR007351">
    <property type="entry name" value="YjbR"/>
</dbReference>
<dbReference type="PANTHER" id="PTHR35145:SF1">
    <property type="entry name" value="CYTOPLASMIC PROTEIN"/>
    <property type="match status" value="1"/>
</dbReference>
<dbReference type="InterPro" id="IPR058532">
    <property type="entry name" value="YjbR/MT2646/Rv2570-like"/>
</dbReference>
<dbReference type="AlphaFoldDB" id="A0A0C1K6N4"/>
<reference evidence="1 2" key="1">
    <citation type="submission" date="2014-12" db="EMBL/GenBank/DDBJ databases">
        <title>Partial genome sequence of Streptococcus constellatus KCOM 1650 (= ChDC B144).</title>
        <authorList>
            <person name="Kook J.-K."/>
            <person name="Park S.-N."/>
            <person name="Lim Y.K."/>
            <person name="Jo E."/>
        </authorList>
    </citation>
    <scope>NUCLEOTIDE SEQUENCE [LARGE SCALE GENOMIC DNA]</scope>
    <source>
        <strain evidence="1 2">KCOM 1650</strain>
    </source>
</reference>
<dbReference type="EMBL" id="JWIY01000001">
    <property type="protein sequence ID" value="KIC78556.1"/>
    <property type="molecule type" value="Genomic_DNA"/>
</dbReference>
<proteinExistence type="predicted"/>
<evidence type="ECO:0000313" key="1">
    <source>
        <dbReference type="EMBL" id="KIC78556.1"/>
    </source>
</evidence>
<comment type="caution">
    <text evidence="1">The sequence shown here is derived from an EMBL/GenBank/DDBJ whole genome shotgun (WGS) entry which is preliminary data.</text>
</comment>
<dbReference type="RefSeq" id="WP_003069177.1">
    <property type="nucleotide sequence ID" value="NZ_CAJPUH010000056.1"/>
</dbReference>
<dbReference type="GeneID" id="93846953"/>
<dbReference type="OrthoDB" id="9789813at2"/>
<name>A0A0C1K6N4_STRCV</name>
<dbReference type="Gene3D" id="3.90.1150.30">
    <property type="match status" value="1"/>
</dbReference>
<dbReference type="eggNOG" id="COG2315">
    <property type="taxonomic scope" value="Bacteria"/>
</dbReference>
<dbReference type="InterPro" id="IPR038056">
    <property type="entry name" value="YjbR-like_sf"/>
</dbReference>
<accession>A0A0C1K6N4</accession>
<evidence type="ECO:0000313" key="2">
    <source>
        <dbReference type="Proteomes" id="UP000031339"/>
    </source>
</evidence>
<sequence>MLDLFEKYQANPEKLQAFGFEKRGVEFVYSQEIMKGDFLLQLKLQGEKLDYQVLDQETGDEYVQVKMEQMMGEFVGQVREACQEIFLMIRANCFDEVGFLYKQSSRLQDYVAKTYDGKLEYLWEKSSRKSSTKAGVFRHQDSKKWYGAFLTTDWSKFEADRSGIIEILNIKNEHVVELIQRKGIYPAFHMNKKYWLSLPLDDTLTDIELFALLDESFTLTKKK</sequence>